<dbReference type="NCBIfam" id="TIGR00176">
    <property type="entry name" value="mobB"/>
    <property type="match status" value="1"/>
</dbReference>
<dbReference type="Gene3D" id="3.40.50.300">
    <property type="entry name" value="P-loop containing nucleotide triphosphate hydrolases"/>
    <property type="match status" value="1"/>
</dbReference>
<dbReference type="InterPro" id="IPR027417">
    <property type="entry name" value="P-loop_NTPase"/>
</dbReference>
<sequence length="213" mass="24033">MIPVISFIGYHNSGKTTFATQLVKILKERGYRVGILKSTKHEGVIKDTEGKDTFRYREAGTPAVGIVTPKELVLFKDVGKVELPHLAFLLFSDCDIVICEGFKSSDVPKFEVYRKELPEPPLFKKVSNVVGVISDTEIEGVRNFPIEEPEKVADFIEEEFLKRKRDVELFVDGKKIPLKPFVMSALKGVVLGFVKSLKGIEENSSNLEIRIRF</sequence>
<dbReference type="RefSeq" id="WP_132527220.1">
    <property type="nucleotide sequence ID" value="NZ_SMFV01000005.1"/>
</dbReference>
<organism evidence="2 3">
    <name type="scientific">Phorcysia thermohydrogeniphila</name>
    <dbReference type="NCBI Taxonomy" id="936138"/>
    <lineage>
        <taxon>Bacteria</taxon>
        <taxon>Pseudomonadati</taxon>
        <taxon>Aquificota</taxon>
        <taxon>Aquificia</taxon>
        <taxon>Desulfurobacteriales</taxon>
        <taxon>Desulfurobacteriaceae</taxon>
        <taxon>Phorcysia</taxon>
    </lineage>
</organism>
<protein>
    <submittedName>
        <fullName evidence="2">Molybdopterin-guanine dinucleotide biosynthesis protein B</fullName>
    </submittedName>
</protein>
<dbReference type="EMBL" id="SMFV01000005">
    <property type="protein sequence ID" value="TCK03342.1"/>
    <property type="molecule type" value="Genomic_DNA"/>
</dbReference>
<dbReference type="GO" id="GO:0006777">
    <property type="term" value="P:Mo-molybdopterin cofactor biosynthetic process"/>
    <property type="evidence" value="ECO:0007669"/>
    <property type="project" value="InterPro"/>
</dbReference>
<dbReference type="SUPFAM" id="SSF52540">
    <property type="entry name" value="P-loop containing nucleoside triphosphate hydrolases"/>
    <property type="match status" value="1"/>
</dbReference>
<comment type="caution">
    <text evidence="2">The sequence shown here is derived from an EMBL/GenBank/DDBJ whole genome shotgun (WGS) entry which is preliminary data.</text>
</comment>
<feature type="domain" description="Molybdopterin-guanine dinucleotide biosynthesis protein B (MobB)" evidence="1">
    <location>
        <begin position="4"/>
        <end position="135"/>
    </location>
</feature>
<name>A0A4R1GGQ9_9BACT</name>
<dbReference type="InterPro" id="IPR004435">
    <property type="entry name" value="MobB_dom"/>
</dbReference>
<dbReference type="PANTHER" id="PTHR40072:SF1">
    <property type="entry name" value="MOLYBDOPTERIN-GUANINE DINUCLEOTIDE BIOSYNTHESIS ADAPTER PROTEIN"/>
    <property type="match status" value="1"/>
</dbReference>
<dbReference type="InterPro" id="IPR052539">
    <property type="entry name" value="MGD_biosynthesis_adapter"/>
</dbReference>
<dbReference type="PANTHER" id="PTHR40072">
    <property type="entry name" value="MOLYBDOPTERIN-GUANINE DINUCLEOTIDE BIOSYNTHESIS ADAPTER PROTEIN-RELATED"/>
    <property type="match status" value="1"/>
</dbReference>
<dbReference type="OrthoDB" id="9786803at2"/>
<evidence type="ECO:0000313" key="3">
    <source>
        <dbReference type="Proteomes" id="UP000295777"/>
    </source>
</evidence>
<dbReference type="Proteomes" id="UP000295777">
    <property type="component" value="Unassembled WGS sequence"/>
</dbReference>
<evidence type="ECO:0000313" key="2">
    <source>
        <dbReference type="EMBL" id="TCK03342.1"/>
    </source>
</evidence>
<keyword evidence="3" id="KW-1185">Reference proteome</keyword>
<accession>A0A4R1GGQ9</accession>
<gene>
    <name evidence="2" type="ORF">CLV27_1416</name>
</gene>
<reference evidence="2 3" key="1">
    <citation type="submission" date="2019-03" db="EMBL/GenBank/DDBJ databases">
        <title>Genomic Encyclopedia of Archaeal and Bacterial Type Strains, Phase II (KMG-II): from individual species to whole genera.</title>
        <authorList>
            <person name="Goeker M."/>
        </authorList>
    </citation>
    <scope>NUCLEOTIDE SEQUENCE [LARGE SCALE GENOMIC DNA]</scope>
    <source>
        <strain evidence="2 3">DSM 24425</strain>
    </source>
</reference>
<evidence type="ECO:0000259" key="1">
    <source>
        <dbReference type="Pfam" id="PF03205"/>
    </source>
</evidence>
<dbReference type="Pfam" id="PF03205">
    <property type="entry name" value="MobB"/>
    <property type="match status" value="1"/>
</dbReference>
<dbReference type="CDD" id="cd03116">
    <property type="entry name" value="MobB"/>
    <property type="match status" value="1"/>
</dbReference>
<dbReference type="AlphaFoldDB" id="A0A4R1GGQ9"/>
<proteinExistence type="predicted"/>
<dbReference type="GO" id="GO:0005525">
    <property type="term" value="F:GTP binding"/>
    <property type="evidence" value="ECO:0007669"/>
    <property type="project" value="InterPro"/>
</dbReference>